<dbReference type="Proteomes" id="UP000580250">
    <property type="component" value="Unassembled WGS sequence"/>
</dbReference>
<organism evidence="2 3">
    <name type="scientific">Meloidogyne enterolobii</name>
    <name type="common">Root-knot nematode worm</name>
    <name type="synonym">Meloidogyne mayaguensis</name>
    <dbReference type="NCBI Taxonomy" id="390850"/>
    <lineage>
        <taxon>Eukaryota</taxon>
        <taxon>Metazoa</taxon>
        <taxon>Ecdysozoa</taxon>
        <taxon>Nematoda</taxon>
        <taxon>Chromadorea</taxon>
        <taxon>Rhabditida</taxon>
        <taxon>Tylenchina</taxon>
        <taxon>Tylenchomorpha</taxon>
        <taxon>Tylenchoidea</taxon>
        <taxon>Meloidogynidae</taxon>
        <taxon>Meloidogyninae</taxon>
        <taxon>Meloidogyne</taxon>
    </lineage>
</organism>
<name>A0A6V7TJ64_MELEN</name>
<evidence type="ECO:0000256" key="1">
    <source>
        <dbReference type="SAM" id="SignalP"/>
    </source>
</evidence>
<protein>
    <submittedName>
        <fullName evidence="2">Uncharacterized protein</fullName>
    </submittedName>
</protein>
<reference evidence="2 3" key="1">
    <citation type="submission" date="2020-08" db="EMBL/GenBank/DDBJ databases">
        <authorList>
            <person name="Koutsovoulos G."/>
            <person name="Danchin GJ E."/>
        </authorList>
    </citation>
    <scope>NUCLEOTIDE SEQUENCE [LARGE SCALE GENOMIC DNA]</scope>
</reference>
<evidence type="ECO:0000313" key="3">
    <source>
        <dbReference type="Proteomes" id="UP000580250"/>
    </source>
</evidence>
<feature type="signal peptide" evidence="1">
    <location>
        <begin position="1"/>
        <end position="25"/>
    </location>
</feature>
<evidence type="ECO:0000313" key="2">
    <source>
        <dbReference type="EMBL" id="CAD2122455.1"/>
    </source>
</evidence>
<gene>
    <name evidence="2" type="ORF">MENT_LOCUS173</name>
</gene>
<keyword evidence="1" id="KW-0732">Signal</keyword>
<dbReference type="EMBL" id="CAJEWN010000001">
    <property type="protein sequence ID" value="CAD2122455.1"/>
    <property type="molecule type" value="Genomic_DNA"/>
</dbReference>
<proteinExistence type="predicted"/>
<accession>A0A6V7TJ64</accession>
<feature type="chain" id="PRO_5027943066" evidence="1">
    <location>
        <begin position="26"/>
        <end position="68"/>
    </location>
</feature>
<comment type="caution">
    <text evidence="2">The sequence shown here is derived from an EMBL/GenBank/DDBJ whole genome shotgun (WGS) entry which is preliminary data.</text>
</comment>
<sequence length="68" mass="8063">MILNLKFFIFLILIFYTTFVNLINAAPINKGIRKEPRFQCDSFTKSCPYGMRCRGGFVNKYQTIHMYK</sequence>
<dbReference type="AlphaFoldDB" id="A0A6V7TJ64"/>